<organism evidence="1">
    <name type="scientific">viral metagenome</name>
    <dbReference type="NCBI Taxonomy" id="1070528"/>
    <lineage>
        <taxon>unclassified sequences</taxon>
        <taxon>metagenomes</taxon>
        <taxon>organismal metagenomes</taxon>
    </lineage>
</organism>
<proteinExistence type="predicted"/>
<reference evidence="1" key="1">
    <citation type="journal article" date="2020" name="Nature">
        <title>Giant virus diversity and host interactions through global metagenomics.</title>
        <authorList>
            <person name="Schulz F."/>
            <person name="Roux S."/>
            <person name="Paez-Espino D."/>
            <person name="Jungbluth S."/>
            <person name="Walsh D.A."/>
            <person name="Denef V.J."/>
            <person name="McMahon K.D."/>
            <person name="Konstantinidis K.T."/>
            <person name="Eloe-Fadrosh E.A."/>
            <person name="Kyrpides N.C."/>
            <person name="Woyke T."/>
        </authorList>
    </citation>
    <scope>NUCLEOTIDE SEQUENCE</scope>
    <source>
        <strain evidence="1">GVMAG-M-3300021120-1</strain>
    </source>
</reference>
<protein>
    <submittedName>
        <fullName evidence="1">Uncharacterized protein</fullName>
    </submittedName>
</protein>
<sequence length="86" mass="10376">MDEWYKAVRVLREESDNGALVKNFCHDIFFQLKHLKVKDKKKFLQRLGPEFEGWTISLEEKYPKELVREILNDDEFWTLTVKMARG</sequence>
<name>A0A6C0CJJ8_9ZZZZ</name>
<accession>A0A6C0CJJ8</accession>
<dbReference type="AlphaFoldDB" id="A0A6C0CJJ8"/>
<evidence type="ECO:0000313" key="1">
    <source>
        <dbReference type="EMBL" id="QHT03844.1"/>
    </source>
</evidence>
<dbReference type="EMBL" id="MN739418">
    <property type="protein sequence ID" value="QHT03844.1"/>
    <property type="molecule type" value="Genomic_DNA"/>
</dbReference>